<evidence type="ECO:0000259" key="2">
    <source>
        <dbReference type="Pfam" id="PF00652"/>
    </source>
</evidence>
<reference evidence="3 4" key="1">
    <citation type="submission" date="2019-04" db="EMBL/GenBank/DDBJ databases">
        <title>Isolation and identification of Cellulomonas shaoxiangyii sp. Nov. isolated from feces of the Tibetan antelopes (Pantholops hodgsonii) in the Qinghai-Tibet plateau of China.</title>
        <authorList>
            <person name="Tian Z."/>
        </authorList>
    </citation>
    <scope>NUCLEOTIDE SEQUENCE [LARGE SCALE GENOMIC DNA]</scope>
    <source>
        <strain evidence="3 4">Z28</strain>
    </source>
</reference>
<evidence type="ECO:0000256" key="1">
    <source>
        <dbReference type="SAM" id="MobiDB-lite"/>
    </source>
</evidence>
<evidence type="ECO:0000313" key="3">
    <source>
        <dbReference type="EMBL" id="QCB94414.1"/>
    </source>
</evidence>
<dbReference type="SUPFAM" id="SSF50370">
    <property type="entry name" value="Ricin B-like lectins"/>
    <property type="match status" value="1"/>
</dbReference>
<dbReference type="PROSITE" id="PS50231">
    <property type="entry name" value="RICIN_B_LECTIN"/>
    <property type="match status" value="1"/>
</dbReference>
<keyword evidence="4" id="KW-1185">Reference proteome</keyword>
<sequence>MSEVVQSSTISTDRRRRRRRRASAPRSELSLARRSPTMVRKIISTLAASALLALSLFGAVQPAQAAAPGSELRNKDTGLCIDRREHPERPVAAFTTKCNGSATQRWVYSAADQTIRTPDGRCLATGSSSGIFVAACDSGLLVRWGQTSDGRIHQLDWGMGCIEDFRTATLTWGACTNSPNEVWSSLATV</sequence>
<dbReference type="InterPro" id="IPR035992">
    <property type="entry name" value="Ricin_B-like_lectins"/>
</dbReference>
<proteinExistence type="predicted"/>
<dbReference type="EMBL" id="CP039291">
    <property type="protein sequence ID" value="QCB94414.1"/>
    <property type="molecule type" value="Genomic_DNA"/>
</dbReference>
<dbReference type="Proteomes" id="UP000296469">
    <property type="component" value="Chromosome"/>
</dbReference>
<gene>
    <name evidence="3" type="ORF">E5225_13485</name>
</gene>
<protein>
    <recommendedName>
        <fullName evidence="2">Ricin B lectin domain-containing protein</fullName>
    </recommendedName>
</protein>
<dbReference type="Gene3D" id="2.80.10.50">
    <property type="match status" value="1"/>
</dbReference>
<organism evidence="3 4">
    <name type="scientific">Cellulomonas shaoxiangyii</name>
    <dbReference type="NCBI Taxonomy" id="2566013"/>
    <lineage>
        <taxon>Bacteria</taxon>
        <taxon>Bacillati</taxon>
        <taxon>Actinomycetota</taxon>
        <taxon>Actinomycetes</taxon>
        <taxon>Micrococcales</taxon>
        <taxon>Cellulomonadaceae</taxon>
        <taxon>Cellulomonas</taxon>
    </lineage>
</organism>
<feature type="compositionally biased region" description="Basic residues" evidence="1">
    <location>
        <begin position="14"/>
        <end position="23"/>
    </location>
</feature>
<evidence type="ECO:0000313" key="4">
    <source>
        <dbReference type="Proteomes" id="UP000296469"/>
    </source>
</evidence>
<accession>A0A4P7SNC6</accession>
<feature type="domain" description="Ricin B lectin" evidence="2">
    <location>
        <begin position="71"/>
        <end position="182"/>
    </location>
</feature>
<dbReference type="KEGG" id="celz:E5225_13485"/>
<dbReference type="InterPro" id="IPR000772">
    <property type="entry name" value="Ricin_B_lectin"/>
</dbReference>
<dbReference type="AlphaFoldDB" id="A0A4P7SNC6"/>
<dbReference type="Pfam" id="PF00652">
    <property type="entry name" value="Ricin_B_lectin"/>
    <property type="match status" value="1"/>
</dbReference>
<dbReference type="OrthoDB" id="7933390at2"/>
<name>A0A4P7SNC6_9CELL</name>
<feature type="compositionally biased region" description="Polar residues" evidence="1">
    <location>
        <begin position="1"/>
        <end position="11"/>
    </location>
</feature>
<feature type="region of interest" description="Disordered" evidence="1">
    <location>
        <begin position="1"/>
        <end position="31"/>
    </location>
</feature>